<proteinExistence type="inferred from homology"/>
<evidence type="ECO:0000259" key="3">
    <source>
        <dbReference type="PROSITE" id="PS50891"/>
    </source>
</evidence>
<evidence type="ECO:0000256" key="1">
    <source>
        <dbReference type="ARBA" id="ARBA00005474"/>
    </source>
</evidence>
<dbReference type="InterPro" id="IPR004883">
    <property type="entry name" value="LOB"/>
</dbReference>
<gene>
    <name evidence="4" type="ORF">OLEA9_A005014</name>
</gene>
<keyword evidence="5" id="KW-1185">Reference proteome</keyword>
<dbReference type="EMBL" id="CACTIH010007256">
    <property type="protein sequence ID" value="CAA3006059.1"/>
    <property type="molecule type" value="Genomic_DNA"/>
</dbReference>
<name>A0A8S0TRF8_OLEEU</name>
<dbReference type="AlphaFoldDB" id="A0A8S0TRF8"/>
<reference evidence="4 5" key="1">
    <citation type="submission" date="2019-12" db="EMBL/GenBank/DDBJ databases">
        <authorList>
            <person name="Alioto T."/>
            <person name="Alioto T."/>
            <person name="Gomez Garrido J."/>
        </authorList>
    </citation>
    <scope>NUCLEOTIDE SEQUENCE [LARGE SCALE GENOMIC DNA]</scope>
</reference>
<dbReference type="PANTHER" id="PTHR31301">
    <property type="entry name" value="LOB DOMAIN-CONTAINING PROTEIN 4-RELATED"/>
    <property type="match status" value="1"/>
</dbReference>
<evidence type="ECO:0000313" key="5">
    <source>
        <dbReference type="Proteomes" id="UP000594638"/>
    </source>
</evidence>
<comment type="similarity">
    <text evidence="1">Belongs to the LOB domain-containing protein family.</text>
</comment>
<evidence type="ECO:0000256" key="2">
    <source>
        <dbReference type="SAM" id="MobiDB-lite"/>
    </source>
</evidence>
<organism evidence="4 5">
    <name type="scientific">Olea europaea subsp. europaea</name>
    <dbReference type="NCBI Taxonomy" id="158383"/>
    <lineage>
        <taxon>Eukaryota</taxon>
        <taxon>Viridiplantae</taxon>
        <taxon>Streptophyta</taxon>
        <taxon>Embryophyta</taxon>
        <taxon>Tracheophyta</taxon>
        <taxon>Spermatophyta</taxon>
        <taxon>Magnoliopsida</taxon>
        <taxon>eudicotyledons</taxon>
        <taxon>Gunneridae</taxon>
        <taxon>Pentapetalae</taxon>
        <taxon>asterids</taxon>
        <taxon>lamiids</taxon>
        <taxon>Lamiales</taxon>
        <taxon>Oleaceae</taxon>
        <taxon>Oleeae</taxon>
        <taxon>Olea</taxon>
    </lineage>
</organism>
<dbReference type="PROSITE" id="PS50891">
    <property type="entry name" value="LOB"/>
    <property type="match status" value="1"/>
</dbReference>
<protein>
    <recommendedName>
        <fullName evidence="3">LOB domain-containing protein</fullName>
    </recommendedName>
</protein>
<dbReference type="Proteomes" id="UP000594638">
    <property type="component" value="Unassembled WGS sequence"/>
</dbReference>
<sequence length="262" mass="29862">MDDVVEESGNRNPCAACKYQRKKCSSDCILRKHFPAILADDFRAVQNVFTIATLKKMIEKFEVPEQEEVVKSIYWEAKMWDQDPVHGPYGSYKKLKQELEELKQEQRNNKYRRLQNMAPPPPPPPQPRDSYNSYDWKLGNQELVGHSSCLPAVSTINQGIMPMRSTTQSRFLQPPLQSQGIARDIGWNPHPSMRTGEWSGIHNNGSSNLFHSPSIRDGSEGSQAINQDTETLLATYQPNYMNTMDHNAPLGNVISSRVPRQF</sequence>
<dbReference type="Gramene" id="OE9A005014T1">
    <property type="protein sequence ID" value="OE9A005014C1"/>
    <property type="gene ID" value="OE9A005014"/>
</dbReference>
<dbReference type="OrthoDB" id="913402at2759"/>
<evidence type="ECO:0000313" key="4">
    <source>
        <dbReference type="EMBL" id="CAA3006059.1"/>
    </source>
</evidence>
<accession>A0A8S0TRF8</accession>
<feature type="region of interest" description="Disordered" evidence="2">
    <location>
        <begin position="112"/>
        <end position="133"/>
    </location>
</feature>
<comment type="caution">
    <text evidence="4">The sequence shown here is derived from an EMBL/GenBank/DDBJ whole genome shotgun (WGS) entry which is preliminary data.</text>
</comment>
<feature type="domain" description="LOB" evidence="3">
    <location>
        <begin position="12"/>
        <end position="113"/>
    </location>
</feature>
<dbReference type="Pfam" id="PF03195">
    <property type="entry name" value="LOB"/>
    <property type="match status" value="1"/>
</dbReference>
<dbReference type="PANTHER" id="PTHR31301:SF19">
    <property type="entry name" value="LOB DOMAIN-CONTAINING PROTEIN 2"/>
    <property type="match status" value="1"/>
</dbReference>
<feature type="compositionally biased region" description="Pro residues" evidence="2">
    <location>
        <begin position="118"/>
        <end position="127"/>
    </location>
</feature>